<sequence length="99" mass="11041">FYRPLLERVLADIVQPMKAINITFVEYVILKALVTFKSTDVQHLTALKKCLLSQIDLIFGALSLHYANLGMPPDEVAERTGNVDRLVMVYLYLSSIGGG</sequence>
<dbReference type="InterPro" id="IPR035500">
    <property type="entry name" value="NHR-like_dom_sf"/>
</dbReference>
<proteinExistence type="predicted"/>
<reference evidence="4 5" key="1">
    <citation type="submission" date="2013-12" db="EMBL/GenBank/DDBJ databases">
        <title>Draft genome of the parsitic nematode Ancylostoma duodenale.</title>
        <authorList>
            <person name="Mitreva M."/>
        </authorList>
    </citation>
    <scope>NUCLEOTIDE SEQUENCE [LARGE SCALE GENOMIC DNA]</scope>
    <source>
        <strain evidence="4 5">Zhejiang</strain>
    </source>
</reference>
<keyword evidence="2" id="KW-0804">Transcription</keyword>
<dbReference type="Proteomes" id="UP000054047">
    <property type="component" value="Unassembled WGS sequence"/>
</dbReference>
<gene>
    <name evidence="4" type="ORF">ANCDUO_20059</name>
</gene>
<dbReference type="EMBL" id="KN751643">
    <property type="protein sequence ID" value="KIH49865.1"/>
    <property type="molecule type" value="Genomic_DNA"/>
</dbReference>
<evidence type="ECO:0000313" key="5">
    <source>
        <dbReference type="Proteomes" id="UP000054047"/>
    </source>
</evidence>
<evidence type="ECO:0008006" key="6">
    <source>
        <dbReference type="Google" id="ProtNLM"/>
    </source>
</evidence>
<protein>
    <recommendedName>
        <fullName evidence="6">NR LBD domain-containing protein</fullName>
    </recommendedName>
</protein>
<name>A0A0C2FMS3_9BILA</name>
<keyword evidence="5" id="KW-1185">Reference proteome</keyword>
<dbReference type="Gene3D" id="1.10.565.10">
    <property type="entry name" value="Retinoid X Receptor"/>
    <property type="match status" value="1"/>
</dbReference>
<dbReference type="AlphaFoldDB" id="A0A0C2FMS3"/>
<evidence type="ECO:0000256" key="1">
    <source>
        <dbReference type="ARBA" id="ARBA00023015"/>
    </source>
</evidence>
<dbReference type="SUPFAM" id="SSF48508">
    <property type="entry name" value="Nuclear receptor ligand-binding domain"/>
    <property type="match status" value="1"/>
</dbReference>
<keyword evidence="3" id="KW-0675">Receptor</keyword>
<keyword evidence="1" id="KW-0805">Transcription regulation</keyword>
<dbReference type="OrthoDB" id="5851440at2759"/>
<evidence type="ECO:0000256" key="3">
    <source>
        <dbReference type="ARBA" id="ARBA00023170"/>
    </source>
</evidence>
<organism evidence="4 5">
    <name type="scientific">Ancylostoma duodenale</name>
    <dbReference type="NCBI Taxonomy" id="51022"/>
    <lineage>
        <taxon>Eukaryota</taxon>
        <taxon>Metazoa</taxon>
        <taxon>Ecdysozoa</taxon>
        <taxon>Nematoda</taxon>
        <taxon>Chromadorea</taxon>
        <taxon>Rhabditida</taxon>
        <taxon>Rhabditina</taxon>
        <taxon>Rhabditomorpha</taxon>
        <taxon>Strongyloidea</taxon>
        <taxon>Ancylostomatidae</taxon>
        <taxon>Ancylostomatinae</taxon>
        <taxon>Ancylostoma</taxon>
    </lineage>
</organism>
<feature type="non-terminal residue" evidence="4">
    <location>
        <position position="1"/>
    </location>
</feature>
<accession>A0A0C2FMS3</accession>
<evidence type="ECO:0000313" key="4">
    <source>
        <dbReference type="EMBL" id="KIH49865.1"/>
    </source>
</evidence>
<evidence type="ECO:0000256" key="2">
    <source>
        <dbReference type="ARBA" id="ARBA00023163"/>
    </source>
</evidence>